<proteinExistence type="predicted"/>
<feature type="non-terminal residue" evidence="2">
    <location>
        <position position="118"/>
    </location>
</feature>
<accession>A0A6J4MF65</accession>
<evidence type="ECO:0000256" key="1">
    <source>
        <dbReference type="SAM" id="MobiDB-lite"/>
    </source>
</evidence>
<feature type="compositionally biased region" description="Basic residues" evidence="1">
    <location>
        <begin position="109"/>
        <end position="118"/>
    </location>
</feature>
<sequence length="118" mass="13361">CRSPPVRRSPPRTPSSSRSPVPRGLAPARPREPRFATSTAGPTPARRSSSRRCGYPRWEWRSRWRSRALPPASRRLWCWVTRTRSTMPTWCSCGTSQARGCPSTPVTRVGRRSPRPPP</sequence>
<dbReference type="AlphaFoldDB" id="A0A6J4MF65"/>
<reference evidence="2" key="1">
    <citation type="submission" date="2020-02" db="EMBL/GenBank/DDBJ databases">
        <authorList>
            <person name="Meier V. D."/>
        </authorList>
    </citation>
    <scope>NUCLEOTIDE SEQUENCE</scope>
    <source>
        <strain evidence="2">AVDCRST_MAG34</strain>
    </source>
</reference>
<feature type="non-terminal residue" evidence="2">
    <location>
        <position position="1"/>
    </location>
</feature>
<feature type="compositionally biased region" description="Low complexity" evidence="1">
    <location>
        <begin position="14"/>
        <end position="23"/>
    </location>
</feature>
<feature type="region of interest" description="Disordered" evidence="1">
    <location>
        <begin position="1"/>
        <end position="53"/>
    </location>
</feature>
<gene>
    <name evidence="2" type="ORF">AVDCRST_MAG34-2099</name>
</gene>
<name>A0A6J4MF65_9ACTN</name>
<feature type="region of interest" description="Disordered" evidence="1">
    <location>
        <begin position="91"/>
        <end position="118"/>
    </location>
</feature>
<dbReference type="EMBL" id="CADCUI010000051">
    <property type="protein sequence ID" value="CAA9356047.1"/>
    <property type="molecule type" value="Genomic_DNA"/>
</dbReference>
<evidence type="ECO:0000313" key="2">
    <source>
        <dbReference type="EMBL" id="CAA9356047.1"/>
    </source>
</evidence>
<organism evidence="2">
    <name type="scientific">uncultured Nocardioidaceae bacterium</name>
    <dbReference type="NCBI Taxonomy" id="253824"/>
    <lineage>
        <taxon>Bacteria</taxon>
        <taxon>Bacillati</taxon>
        <taxon>Actinomycetota</taxon>
        <taxon>Actinomycetes</taxon>
        <taxon>Propionibacteriales</taxon>
        <taxon>Nocardioidaceae</taxon>
        <taxon>environmental samples</taxon>
    </lineage>
</organism>
<protein>
    <submittedName>
        <fullName evidence="2">Uncharacterized protein</fullName>
    </submittedName>
</protein>